<gene>
    <name evidence="3" type="ORF">FJZ47_08045</name>
</gene>
<dbReference type="AlphaFoldDB" id="A0A937W015"/>
<organism evidence="3 4">
    <name type="scientific">Tectimicrobiota bacterium</name>
    <dbReference type="NCBI Taxonomy" id="2528274"/>
    <lineage>
        <taxon>Bacteria</taxon>
        <taxon>Pseudomonadati</taxon>
        <taxon>Nitrospinota/Tectimicrobiota group</taxon>
        <taxon>Candidatus Tectimicrobiota</taxon>
    </lineage>
</organism>
<dbReference type="InterPro" id="IPR010985">
    <property type="entry name" value="Ribbon_hlx_hlx"/>
</dbReference>
<reference evidence="3" key="1">
    <citation type="submission" date="2019-03" db="EMBL/GenBank/DDBJ databases">
        <title>Lake Tanganyika Metagenome-Assembled Genomes (MAGs).</title>
        <authorList>
            <person name="Tran P."/>
        </authorList>
    </citation>
    <scope>NUCLEOTIDE SEQUENCE</scope>
    <source>
        <strain evidence="3">K_DeepCast_65m_m2_066</strain>
    </source>
</reference>
<dbReference type="Proteomes" id="UP000712673">
    <property type="component" value="Unassembled WGS sequence"/>
</dbReference>
<dbReference type="SUPFAM" id="SSF47598">
    <property type="entry name" value="Ribbon-helix-helix"/>
    <property type="match status" value="1"/>
</dbReference>
<dbReference type="Pfam" id="PF03693">
    <property type="entry name" value="ParD_antitoxin"/>
    <property type="match status" value="1"/>
</dbReference>
<keyword evidence="2" id="KW-1277">Toxin-antitoxin system</keyword>
<evidence type="ECO:0000256" key="1">
    <source>
        <dbReference type="ARBA" id="ARBA00008580"/>
    </source>
</evidence>
<sequence>MTTLNISLPDAMKAFVEAQVNTGQYASSSDYIRALVREDQRRKGEQELEEKLLAALDSQDFRTVTPELFERLRAHVQHTQTVSKSS</sequence>
<proteinExistence type="inferred from homology"/>
<dbReference type="NCBIfam" id="TIGR02606">
    <property type="entry name" value="antidote_CC2985"/>
    <property type="match status" value="1"/>
</dbReference>
<dbReference type="PANTHER" id="PTHR36582">
    <property type="entry name" value="ANTITOXIN PARD"/>
    <property type="match status" value="1"/>
</dbReference>
<dbReference type="EMBL" id="VGLS01000190">
    <property type="protein sequence ID" value="MBM3223733.1"/>
    <property type="molecule type" value="Genomic_DNA"/>
</dbReference>
<comment type="caution">
    <text evidence="3">The sequence shown here is derived from an EMBL/GenBank/DDBJ whole genome shotgun (WGS) entry which is preliminary data.</text>
</comment>
<dbReference type="CDD" id="cd22231">
    <property type="entry name" value="RHH_NikR_HicB-like"/>
    <property type="match status" value="1"/>
</dbReference>
<name>A0A937W015_UNCTE</name>
<dbReference type="PANTHER" id="PTHR36582:SF2">
    <property type="entry name" value="ANTITOXIN PARD"/>
    <property type="match status" value="1"/>
</dbReference>
<evidence type="ECO:0000313" key="3">
    <source>
        <dbReference type="EMBL" id="MBM3223733.1"/>
    </source>
</evidence>
<dbReference type="Gene3D" id="6.10.10.120">
    <property type="entry name" value="Antitoxin ParD1-like"/>
    <property type="match status" value="1"/>
</dbReference>
<evidence type="ECO:0000256" key="2">
    <source>
        <dbReference type="ARBA" id="ARBA00022649"/>
    </source>
</evidence>
<comment type="similarity">
    <text evidence="1">Belongs to the ParD antitoxin family.</text>
</comment>
<dbReference type="GO" id="GO:0006355">
    <property type="term" value="P:regulation of DNA-templated transcription"/>
    <property type="evidence" value="ECO:0007669"/>
    <property type="project" value="InterPro"/>
</dbReference>
<accession>A0A937W015</accession>
<protein>
    <submittedName>
        <fullName evidence="3">Type II toxin-antitoxin system ParD family antitoxin</fullName>
    </submittedName>
</protein>
<dbReference type="InterPro" id="IPR038296">
    <property type="entry name" value="ParD_sf"/>
</dbReference>
<dbReference type="InterPro" id="IPR022789">
    <property type="entry name" value="ParD"/>
</dbReference>
<evidence type="ECO:0000313" key="4">
    <source>
        <dbReference type="Proteomes" id="UP000712673"/>
    </source>
</evidence>